<keyword evidence="2" id="KW-1185">Reference proteome</keyword>
<gene>
    <name evidence="1" type="ORF">G1H10_23510</name>
</gene>
<accession>A0A6L9SDF1</accession>
<organism evidence="1 2">
    <name type="scientific">Phytoactinopolyspora halotolerans</name>
    <dbReference type="NCBI Taxonomy" id="1981512"/>
    <lineage>
        <taxon>Bacteria</taxon>
        <taxon>Bacillati</taxon>
        <taxon>Actinomycetota</taxon>
        <taxon>Actinomycetes</taxon>
        <taxon>Jiangellales</taxon>
        <taxon>Jiangellaceae</taxon>
        <taxon>Phytoactinopolyspora</taxon>
    </lineage>
</organism>
<reference evidence="1 2" key="1">
    <citation type="submission" date="2020-02" db="EMBL/GenBank/DDBJ databases">
        <authorList>
            <person name="Li X.-J."/>
            <person name="Han X.-M."/>
        </authorList>
    </citation>
    <scope>NUCLEOTIDE SEQUENCE [LARGE SCALE GENOMIC DNA]</scope>
    <source>
        <strain evidence="1 2">CCTCC AB 2017055</strain>
    </source>
</reference>
<name>A0A6L9SDF1_9ACTN</name>
<dbReference type="Proteomes" id="UP000475214">
    <property type="component" value="Unassembled WGS sequence"/>
</dbReference>
<protein>
    <submittedName>
        <fullName evidence="1">Uncharacterized protein</fullName>
    </submittedName>
</protein>
<evidence type="ECO:0000313" key="1">
    <source>
        <dbReference type="EMBL" id="NEE03137.1"/>
    </source>
</evidence>
<sequence length="183" mass="19386">MSRPNSTVAVLVGADSSAMVNRLDSLANVRGITSGDSDESPHRRAAQSHAAYVVHDADPLADVAAAWTGFFDGKGEPGTLEVAVEAALAALRRQDVSLPDYYIVLDPDSLADTRKHWWFGVLAGVSPARVVPTAATTTAVSGALSTLSSGRWWPDPPDEWLRGLRNVVPDRAGLPSSRARSLS</sequence>
<evidence type="ECO:0000313" key="2">
    <source>
        <dbReference type="Proteomes" id="UP000475214"/>
    </source>
</evidence>
<dbReference type="RefSeq" id="WP_163742420.1">
    <property type="nucleotide sequence ID" value="NZ_JAAGOA010000019.1"/>
</dbReference>
<dbReference type="EMBL" id="JAAGOA010000019">
    <property type="protein sequence ID" value="NEE03137.1"/>
    <property type="molecule type" value="Genomic_DNA"/>
</dbReference>
<proteinExistence type="predicted"/>
<comment type="caution">
    <text evidence="1">The sequence shown here is derived from an EMBL/GenBank/DDBJ whole genome shotgun (WGS) entry which is preliminary data.</text>
</comment>
<dbReference type="AlphaFoldDB" id="A0A6L9SDF1"/>